<dbReference type="Proteomes" id="UP000032417">
    <property type="component" value="Chromosome 1"/>
</dbReference>
<accession>A0A098BX08</accession>
<reference evidence="1 2" key="1">
    <citation type="submission" date="2014-08" db="EMBL/GenBank/DDBJ databases">
        <authorList>
            <person name="Wibberg D."/>
        </authorList>
    </citation>
    <scope>NUCLEOTIDE SEQUENCE [LARGE SCALE GENOMIC DNA]</scope>
    <source>
        <strain evidence="2">ING2-E5B</strain>
    </source>
</reference>
<dbReference type="HOGENOM" id="CLU_2466403_0_0_10"/>
<gene>
    <name evidence="1" type="ORF">ING2E5B_0437</name>
</gene>
<organism evidence="1 2">
    <name type="scientific">Fermentimonas caenicola</name>
    <dbReference type="NCBI Taxonomy" id="1562970"/>
    <lineage>
        <taxon>Bacteria</taxon>
        <taxon>Pseudomonadati</taxon>
        <taxon>Bacteroidota</taxon>
        <taxon>Bacteroidia</taxon>
        <taxon>Bacteroidales</taxon>
        <taxon>Dysgonomonadaceae</taxon>
        <taxon>Fermentimonas</taxon>
    </lineage>
</organism>
<dbReference type="EMBL" id="LN515532">
    <property type="protein sequence ID" value="CEA15204.1"/>
    <property type="molecule type" value="Genomic_DNA"/>
</dbReference>
<dbReference type="AlphaFoldDB" id="A0A098BX08"/>
<evidence type="ECO:0000313" key="2">
    <source>
        <dbReference type="Proteomes" id="UP000032417"/>
    </source>
</evidence>
<sequence>MVKAKSIFNKVEAFAYSDECTSLQDVKNYNKTETYNKNVLDFMRRELRERNPTESVLEHHNILINALESYGKIRLFSDLTYKNIDGVR</sequence>
<protein>
    <submittedName>
        <fullName evidence="1">Uncharacterized protein</fullName>
    </submittedName>
</protein>
<dbReference type="KEGG" id="pbt:ING2E5B_0437"/>
<dbReference type="STRING" id="1562970.ING2E5B_0437"/>
<keyword evidence="2" id="KW-1185">Reference proteome</keyword>
<proteinExistence type="predicted"/>
<name>A0A098BX08_9BACT</name>
<evidence type="ECO:0000313" key="1">
    <source>
        <dbReference type="EMBL" id="CEA15204.1"/>
    </source>
</evidence>